<evidence type="ECO:0000256" key="3">
    <source>
        <dbReference type="SAM" id="MobiDB-lite"/>
    </source>
</evidence>
<evidence type="ECO:0000256" key="2">
    <source>
        <dbReference type="ARBA" id="ARBA00023242"/>
    </source>
</evidence>
<feature type="domain" description="Chromo" evidence="4">
    <location>
        <begin position="60"/>
        <end position="119"/>
    </location>
</feature>
<comment type="subcellular location">
    <subcellularLocation>
        <location evidence="1">Nucleus</location>
    </subcellularLocation>
</comment>
<name>A0A498SQU7_ACAVI</name>
<sequence length="382" mass="43967">IKLTQFVFDQIGEQIMNNNPIKVDAIEEDLEMNKTSMNETKNEDIGEDSDGDEELDDDEFEVEHILNVAAMDGEVKYQVRWKGYGSDEDSWEPEQNLETARLILNEYIANHQDEVKKAQEAVLSRSKLRKRRGNRTKRNKGNKLRRSCSSEYSETTKTMKLRARKKVKMEYEDDGKTDSDEDEGVFKKRGRRCRAVYNKMERTKIVDLSKNIEDESLPKDLSPKKAKNAWLYDDAEDADSDISEGSGRTKKSDIFLRKTKDNNQMRENNITEGSNVSLVTPEEQCENNLDEKVNLLNERRKQKGKGRVPAKASAMEENYESKVEFIGVVQCHDGEIKVIYTKNGETRAHVVSVREAFEIDGFGLVQYFVSRCEFGKPQSIDV</sequence>
<dbReference type="CDD" id="cd00024">
    <property type="entry name" value="CD_CSD"/>
    <property type="match status" value="1"/>
</dbReference>
<dbReference type="InterPro" id="IPR000953">
    <property type="entry name" value="Chromo/chromo_shadow_dom"/>
</dbReference>
<evidence type="ECO:0000256" key="1">
    <source>
        <dbReference type="ARBA" id="ARBA00004123"/>
    </source>
</evidence>
<dbReference type="Pfam" id="PF00385">
    <property type="entry name" value="Chromo"/>
    <property type="match status" value="1"/>
</dbReference>
<dbReference type="InterPro" id="IPR016197">
    <property type="entry name" value="Chromo-like_dom_sf"/>
</dbReference>
<organism evidence="5 6">
    <name type="scientific">Acanthocheilonema viteae</name>
    <name type="common">Filarial nematode worm</name>
    <name type="synonym">Dipetalonema viteae</name>
    <dbReference type="NCBI Taxonomy" id="6277"/>
    <lineage>
        <taxon>Eukaryota</taxon>
        <taxon>Metazoa</taxon>
        <taxon>Ecdysozoa</taxon>
        <taxon>Nematoda</taxon>
        <taxon>Chromadorea</taxon>
        <taxon>Rhabditida</taxon>
        <taxon>Spirurina</taxon>
        <taxon>Spiruromorpha</taxon>
        <taxon>Filarioidea</taxon>
        <taxon>Onchocercidae</taxon>
        <taxon>Acanthocheilonema</taxon>
    </lineage>
</organism>
<reference evidence="5 6" key="1">
    <citation type="submission" date="2018-08" db="EMBL/GenBank/DDBJ databases">
        <authorList>
            <person name="Laetsch R D."/>
            <person name="Stevens L."/>
            <person name="Kumar S."/>
            <person name="Blaxter L. M."/>
        </authorList>
    </citation>
    <scope>NUCLEOTIDE SEQUENCE [LARGE SCALE GENOMIC DNA]</scope>
</reference>
<evidence type="ECO:0000313" key="5">
    <source>
        <dbReference type="EMBL" id="VBB34223.1"/>
    </source>
</evidence>
<dbReference type="AlphaFoldDB" id="A0A498SQU7"/>
<dbReference type="PANTHER" id="PTHR22812">
    <property type="entry name" value="CHROMOBOX PROTEIN"/>
    <property type="match status" value="1"/>
</dbReference>
<evidence type="ECO:0000259" key="4">
    <source>
        <dbReference type="PROSITE" id="PS50013"/>
    </source>
</evidence>
<dbReference type="Gene3D" id="2.40.50.40">
    <property type="match status" value="1"/>
</dbReference>
<feature type="compositionally biased region" description="Basic residues" evidence="3">
    <location>
        <begin position="127"/>
        <end position="146"/>
    </location>
</feature>
<evidence type="ECO:0000313" key="6">
    <source>
        <dbReference type="Proteomes" id="UP000276991"/>
    </source>
</evidence>
<keyword evidence="2" id="KW-0539">Nucleus</keyword>
<keyword evidence="6" id="KW-1185">Reference proteome</keyword>
<dbReference type="EMBL" id="UPTC01003214">
    <property type="protein sequence ID" value="VBB34223.1"/>
    <property type="molecule type" value="Genomic_DNA"/>
</dbReference>
<dbReference type="OrthoDB" id="1918685at2759"/>
<dbReference type="InterPro" id="IPR051219">
    <property type="entry name" value="Heterochromatin_chromo-domain"/>
</dbReference>
<dbReference type="GO" id="GO:0005634">
    <property type="term" value="C:nucleus"/>
    <property type="evidence" value="ECO:0007669"/>
    <property type="project" value="UniProtKB-SubCell"/>
</dbReference>
<protein>
    <recommendedName>
        <fullName evidence="4">Chromo domain-containing protein</fullName>
    </recommendedName>
</protein>
<gene>
    <name evidence="5" type="ORF">NAV_LOCUS9014</name>
</gene>
<proteinExistence type="predicted"/>
<dbReference type="PROSITE" id="PS00598">
    <property type="entry name" value="CHROMO_1"/>
    <property type="match status" value="1"/>
</dbReference>
<accession>A0A498SQU7</accession>
<dbReference type="STRING" id="6277.A0A498SQU7"/>
<dbReference type="PRINTS" id="PR00504">
    <property type="entry name" value="CHROMODOMAIN"/>
</dbReference>
<feature type="non-terminal residue" evidence="5">
    <location>
        <position position="1"/>
    </location>
</feature>
<dbReference type="PROSITE" id="PS50013">
    <property type="entry name" value="CHROMO_2"/>
    <property type="match status" value="1"/>
</dbReference>
<dbReference type="InterPro" id="IPR023780">
    <property type="entry name" value="Chromo_domain"/>
</dbReference>
<dbReference type="InterPro" id="IPR023779">
    <property type="entry name" value="Chromodomain_CS"/>
</dbReference>
<dbReference type="Proteomes" id="UP000276991">
    <property type="component" value="Unassembled WGS sequence"/>
</dbReference>
<feature type="compositionally biased region" description="Polar residues" evidence="3">
    <location>
        <begin position="147"/>
        <end position="156"/>
    </location>
</feature>
<dbReference type="SMART" id="SM00298">
    <property type="entry name" value="CHROMO"/>
    <property type="match status" value="1"/>
</dbReference>
<feature type="region of interest" description="Disordered" evidence="3">
    <location>
        <begin position="127"/>
        <end position="156"/>
    </location>
</feature>
<dbReference type="SUPFAM" id="SSF54160">
    <property type="entry name" value="Chromo domain-like"/>
    <property type="match status" value="1"/>
</dbReference>
<dbReference type="InterPro" id="IPR017984">
    <property type="entry name" value="Chromo_dom_subgr"/>
</dbReference>